<feature type="transmembrane region" description="Helical" evidence="5">
    <location>
        <begin position="39"/>
        <end position="56"/>
    </location>
</feature>
<dbReference type="Proteomes" id="UP000034181">
    <property type="component" value="Unassembled WGS sequence"/>
</dbReference>
<evidence type="ECO:0000256" key="3">
    <source>
        <dbReference type="ARBA" id="ARBA00022989"/>
    </source>
</evidence>
<evidence type="ECO:0000256" key="4">
    <source>
        <dbReference type="ARBA" id="ARBA00023136"/>
    </source>
</evidence>
<dbReference type="PANTHER" id="PTHR16950">
    <property type="entry name" value="ZINC TRANSPORTER SLC39A7 HISTIDINE-RICH MEMBRANE PROTEIN KE4"/>
    <property type="match status" value="1"/>
</dbReference>
<sequence length="248" mass="26960">MINLVELFFLALLGSIIALIGGVVFLYSQKLSKALEYHSIPFAAGVLITVSLLGLLPEAIEIAGEGVLVVVLVSFFTSYFFEHIFFEIHHHKEVDHHHKHNFTSSVPLIIVGDTIHNFIDGIAIGASYLVSPGLGLITAFSSFLHEIPHEIADFGILLRAGWKKKDILIINVISASTTIVGAFAILLFSENSNLLGGLLGVSAGIFLYLGSVDFLPHSSEKFSDRPKSVIPLAMGILIMVTTLLLFQH</sequence>
<feature type="transmembrane region" description="Helical" evidence="5">
    <location>
        <begin position="6"/>
        <end position="27"/>
    </location>
</feature>
<dbReference type="EMBL" id="LBUZ01000007">
    <property type="protein sequence ID" value="KKQ75669.1"/>
    <property type="molecule type" value="Genomic_DNA"/>
</dbReference>
<evidence type="ECO:0000256" key="2">
    <source>
        <dbReference type="ARBA" id="ARBA00022692"/>
    </source>
</evidence>
<gene>
    <name evidence="6" type="ORF">US96_C0007G0017</name>
</gene>
<dbReference type="InterPro" id="IPR003689">
    <property type="entry name" value="ZIP"/>
</dbReference>
<comment type="caution">
    <text evidence="6">The sequence shown here is derived from an EMBL/GenBank/DDBJ whole genome shotgun (WGS) entry which is preliminary data.</text>
</comment>
<accession>A0A0G0MPT7</accession>
<feature type="transmembrane region" description="Helical" evidence="5">
    <location>
        <begin position="167"/>
        <end position="188"/>
    </location>
</feature>
<evidence type="ECO:0000313" key="6">
    <source>
        <dbReference type="EMBL" id="KKQ75669.1"/>
    </source>
</evidence>
<dbReference type="PANTHER" id="PTHR16950:SF16">
    <property type="entry name" value="ZINC TRANSPORTER ZIP13"/>
    <property type="match status" value="1"/>
</dbReference>
<evidence type="ECO:0000256" key="1">
    <source>
        <dbReference type="ARBA" id="ARBA00004141"/>
    </source>
</evidence>
<proteinExistence type="predicted"/>
<evidence type="ECO:0000256" key="5">
    <source>
        <dbReference type="SAM" id="Phobius"/>
    </source>
</evidence>
<reference evidence="6 7" key="1">
    <citation type="journal article" date="2015" name="Nature">
        <title>rRNA introns, odd ribosomes, and small enigmatic genomes across a large radiation of phyla.</title>
        <authorList>
            <person name="Brown C.T."/>
            <person name="Hug L.A."/>
            <person name="Thomas B.C."/>
            <person name="Sharon I."/>
            <person name="Castelle C.J."/>
            <person name="Singh A."/>
            <person name="Wilkins M.J."/>
            <person name="Williams K.H."/>
            <person name="Banfield J.F."/>
        </authorList>
    </citation>
    <scope>NUCLEOTIDE SEQUENCE [LARGE SCALE GENOMIC DNA]</scope>
</reference>
<comment type="subcellular location">
    <subcellularLocation>
        <location evidence="1">Membrane</location>
        <topology evidence="1">Multi-pass membrane protein</topology>
    </subcellularLocation>
</comment>
<feature type="transmembrane region" description="Helical" evidence="5">
    <location>
        <begin position="194"/>
        <end position="216"/>
    </location>
</feature>
<feature type="transmembrane region" description="Helical" evidence="5">
    <location>
        <begin position="228"/>
        <end position="246"/>
    </location>
</feature>
<evidence type="ECO:0000313" key="7">
    <source>
        <dbReference type="Proteomes" id="UP000034181"/>
    </source>
</evidence>
<dbReference type="Pfam" id="PF02535">
    <property type="entry name" value="Zip"/>
    <property type="match status" value="1"/>
</dbReference>
<dbReference type="GO" id="GO:0016020">
    <property type="term" value="C:membrane"/>
    <property type="evidence" value="ECO:0007669"/>
    <property type="project" value="UniProtKB-SubCell"/>
</dbReference>
<dbReference type="GO" id="GO:0046873">
    <property type="term" value="F:metal ion transmembrane transporter activity"/>
    <property type="evidence" value="ECO:0007669"/>
    <property type="project" value="InterPro"/>
</dbReference>
<protein>
    <submittedName>
        <fullName evidence="6">Zinc transporter, ZIP family</fullName>
    </submittedName>
</protein>
<dbReference type="AlphaFoldDB" id="A0A0G0MPT7"/>
<keyword evidence="4 5" id="KW-0472">Membrane</keyword>
<organism evidence="6 7">
    <name type="scientific">Candidatus Woesebacteria bacterium GW2011_GWB1_38_5b</name>
    <dbReference type="NCBI Taxonomy" id="1618569"/>
    <lineage>
        <taxon>Bacteria</taxon>
        <taxon>Candidatus Woeseibacteriota</taxon>
    </lineage>
</organism>
<keyword evidence="2 5" id="KW-0812">Transmembrane</keyword>
<name>A0A0G0MPT7_9BACT</name>
<keyword evidence="3 5" id="KW-1133">Transmembrane helix</keyword>
<feature type="transmembrane region" description="Helical" evidence="5">
    <location>
        <begin position="62"/>
        <end position="81"/>
    </location>
</feature>